<organism evidence="2">
    <name type="scientific">Oryza punctata</name>
    <name type="common">Red rice</name>
    <dbReference type="NCBI Taxonomy" id="4537"/>
    <lineage>
        <taxon>Eukaryota</taxon>
        <taxon>Viridiplantae</taxon>
        <taxon>Streptophyta</taxon>
        <taxon>Embryophyta</taxon>
        <taxon>Tracheophyta</taxon>
        <taxon>Spermatophyta</taxon>
        <taxon>Magnoliopsida</taxon>
        <taxon>Liliopsida</taxon>
        <taxon>Poales</taxon>
        <taxon>Poaceae</taxon>
        <taxon>BOP clade</taxon>
        <taxon>Oryzoideae</taxon>
        <taxon>Oryzeae</taxon>
        <taxon>Oryzinae</taxon>
        <taxon>Oryza</taxon>
    </lineage>
</organism>
<evidence type="ECO:0000313" key="2">
    <source>
        <dbReference type="EnsemblPlants" id="OPUNC09G01350.1"/>
    </source>
</evidence>
<sequence>MSRPGADGLGELGAGPRHGGRGMGRRNGGPRGRPGGAACGTQRPRGKPGFLGRKSAGSRATGQSTGGQVSESRASLDCSDPARYHPRGGLLEDDDHCSLADARGLEHTTVPRELGSRTPGEGGRLPLLDGTAQALVTRCNFLRNTIGLHHAVNKMLGDELTASAARLRKVLERCRLPLPDTRNLSSEPLTQSVGEVGRIASVLEELP</sequence>
<proteinExistence type="predicted"/>
<protein>
    <submittedName>
        <fullName evidence="2">Uncharacterized protein</fullName>
    </submittedName>
</protein>
<name>A0A0E0LYL1_ORYPU</name>
<evidence type="ECO:0000256" key="1">
    <source>
        <dbReference type="SAM" id="MobiDB-lite"/>
    </source>
</evidence>
<feature type="compositionally biased region" description="Polar residues" evidence="1">
    <location>
        <begin position="58"/>
        <end position="73"/>
    </location>
</feature>
<reference evidence="2" key="1">
    <citation type="submission" date="2015-04" db="UniProtKB">
        <authorList>
            <consortium name="EnsemblPlants"/>
        </authorList>
    </citation>
    <scope>IDENTIFICATION</scope>
</reference>
<dbReference type="Gramene" id="OPUNC09G01350.1">
    <property type="protein sequence ID" value="OPUNC09G01350.1"/>
    <property type="gene ID" value="OPUNC09G01350"/>
</dbReference>
<accession>A0A0E0LYL1</accession>
<dbReference type="HOGENOM" id="CLU_1328248_0_0_1"/>
<dbReference type="Proteomes" id="UP000026962">
    <property type="component" value="Chromosome 9"/>
</dbReference>
<feature type="compositionally biased region" description="Gly residues" evidence="1">
    <location>
        <begin position="7"/>
        <end position="17"/>
    </location>
</feature>
<reference evidence="2" key="2">
    <citation type="submission" date="2018-05" db="EMBL/GenBank/DDBJ databases">
        <title>OpunRS2 (Oryza punctata Reference Sequence Version 2).</title>
        <authorList>
            <person name="Zhang J."/>
            <person name="Kudrna D."/>
            <person name="Lee S."/>
            <person name="Talag J."/>
            <person name="Welchert J."/>
            <person name="Wing R.A."/>
        </authorList>
    </citation>
    <scope>NUCLEOTIDE SEQUENCE [LARGE SCALE GENOMIC DNA]</scope>
</reference>
<dbReference type="EnsemblPlants" id="OPUNC09G01350.1">
    <property type="protein sequence ID" value="OPUNC09G01350.1"/>
    <property type="gene ID" value="OPUNC09G01350"/>
</dbReference>
<dbReference type="AlphaFoldDB" id="A0A0E0LYL1"/>
<feature type="compositionally biased region" description="Gly residues" evidence="1">
    <location>
        <begin position="25"/>
        <end position="38"/>
    </location>
</feature>
<feature type="region of interest" description="Disordered" evidence="1">
    <location>
        <begin position="1"/>
        <end position="91"/>
    </location>
</feature>
<evidence type="ECO:0000313" key="3">
    <source>
        <dbReference type="Proteomes" id="UP000026962"/>
    </source>
</evidence>
<keyword evidence="3" id="KW-1185">Reference proteome</keyword>